<gene>
    <name evidence="2" type="ORF">FB567DRAFT_409924</name>
</gene>
<evidence type="ECO:0000256" key="1">
    <source>
        <dbReference type="SAM" id="Phobius"/>
    </source>
</evidence>
<feature type="transmembrane region" description="Helical" evidence="1">
    <location>
        <begin position="110"/>
        <end position="134"/>
    </location>
</feature>
<dbReference type="Proteomes" id="UP000813461">
    <property type="component" value="Unassembled WGS sequence"/>
</dbReference>
<evidence type="ECO:0000313" key="3">
    <source>
        <dbReference type="Proteomes" id="UP000813461"/>
    </source>
</evidence>
<name>A0A8K0VRB2_9PLEO</name>
<feature type="non-terminal residue" evidence="2">
    <location>
        <position position="221"/>
    </location>
</feature>
<dbReference type="AlphaFoldDB" id="A0A8K0VRB2"/>
<comment type="caution">
    <text evidence="2">The sequence shown here is derived from an EMBL/GenBank/DDBJ whole genome shotgun (WGS) entry which is preliminary data.</text>
</comment>
<keyword evidence="1" id="KW-1133">Transmembrane helix</keyword>
<evidence type="ECO:0000313" key="2">
    <source>
        <dbReference type="EMBL" id="KAH7068514.1"/>
    </source>
</evidence>
<feature type="transmembrane region" description="Helical" evidence="1">
    <location>
        <begin position="182"/>
        <end position="203"/>
    </location>
</feature>
<keyword evidence="1" id="KW-0472">Membrane</keyword>
<accession>A0A8K0VRB2</accession>
<keyword evidence="1" id="KW-0812">Transmembrane</keyword>
<proteinExistence type="predicted"/>
<feature type="transmembrane region" description="Helical" evidence="1">
    <location>
        <begin position="81"/>
        <end position="98"/>
    </location>
</feature>
<dbReference type="EMBL" id="JAGMVJ010000032">
    <property type="protein sequence ID" value="KAH7068514.1"/>
    <property type="molecule type" value="Genomic_DNA"/>
</dbReference>
<protein>
    <submittedName>
        <fullName evidence="2">Uncharacterized protein</fullName>
    </submittedName>
</protein>
<feature type="non-terminal residue" evidence="2">
    <location>
        <position position="1"/>
    </location>
</feature>
<organism evidence="2 3">
    <name type="scientific">Paraphoma chrysanthemicola</name>
    <dbReference type="NCBI Taxonomy" id="798071"/>
    <lineage>
        <taxon>Eukaryota</taxon>
        <taxon>Fungi</taxon>
        <taxon>Dikarya</taxon>
        <taxon>Ascomycota</taxon>
        <taxon>Pezizomycotina</taxon>
        <taxon>Dothideomycetes</taxon>
        <taxon>Pleosporomycetidae</taxon>
        <taxon>Pleosporales</taxon>
        <taxon>Pleosporineae</taxon>
        <taxon>Phaeosphaeriaceae</taxon>
        <taxon>Paraphoma</taxon>
    </lineage>
</organism>
<reference evidence="2" key="1">
    <citation type="journal article" date="2021" name="Nat. Commun.">
        <title>Genetic determinants of endophytism in the Arabidopsis root mycobiome.</title>
        <authorList>
            <person name="Mesny F."/>
            <person name="Miyauchi S."/>
            <person name="Thiergart T."/>
            <person name="Pickel B."/>
            <person name="Atanasova L."/>
            <person name="Karlsson M."/>
            <person name="Huettel B."/>
            <person name="Barry K.W."/>
            <person name="Haridas S."/>
            <person name="Chen C."/>
            <person name="Bauer D."/>
            <person name="Andreopoulos W."/>
            <person name="Pangilinan J."/>
            <person name="LaButti K."/>
            <person name="Riley R."/>
            <person name="Lipzen A."/>
            <person name="Clum A."/>
            <person name="Drula E."/>
            <person name="Henrissat B."/>
            <person name="Kohler A."/>
            <person name="Grigoriev I.V."/>
            <person name="Martin F.M."/>
            <person name="Hacquard S."/>
        </authorList>
    </citation>
    <scope>NUCLEOTIDE SEQUENCE</scope>
    <source>
        <strain evidence="2">MPI-SDFR-AT-0120</strain>
    </source>
</reference>
<keyword evidence="3" id="KW-1185">Reference proteome</keyword>
<dbReference type="OrthoDB" id="3681186at2759"/>
<sequence length="221" mass="25209">VISPLTPVVLFLGNFWYSFVDTLALMPGTWRKNVTLRYRLSRLCYVCLHTGAPERLQLAFVNPIHLLHEPQPRDLKWCGRVLILVVFCAQYIQAGLLLTRRIMSGTFAQVDFAMSFLVISGLIALFRSLTISLIHSNWTIRADSLPCVEISCHLPSCIAFKDEQGFKNPLPIIVFGHDVANIPRTVLCWIAAGYAQMAIMLRFRRSPQQHMMAMFGLHCFW</sequence>